<dbReference type="CDD" id="cd22659">
    <property type="entry name" value="STING_bact-like"/>
    <property type="match status" value="1"/>
</dbReference>
<reference evidence="13 14" key="1">
    <citation type="submission" date="2018-05" db="EMBL/GenBank/DDBJ databases">
        <title>Complete genome sequence of Arcticibacterium luteifluviistationis SM1504T, a cytophagaceae bacterium isolated from Arctic surface seawater.</title>
        <authorList>
            <person name="Li Y."/>
            <person name="Qin Q.-L."/>
        </authorList>
    </citation>
    <scope>NUCLEOTIDE SEQUENCE [LARGE SCALE GENOMIC DNA]</scope>
    <source>
        <strain evidence="13 14">SM1504</strain>
    </source>
</reference>
<dbReference type="OrthoDB" id="5497289at2"/>
<feature type="compositionally biased region" description="Basic and acidic residues" evidence="10">
    <location>
        <begin position="1"/>
        <end position="15"/>
    </location>
</feature>
<dbReference type="GO" id="GO:0000166">
    <property type="term" value="F:nucleotide binding"/>
    <property type="evidence" value="ECO:0007669"/>
    <property type="project" value="UniProtKB-KW"/>
</dbReference>
<keyword evidence="1" id="KW-0547">Nucleotide-binding</keyword>
<evidence type="ECO:0000256" key="4">
    <source>
        <dbReference type="ARBA" id="ARBA00034315"/>
    </source>
</evidence>
<dbReference type="InterPro" id="IPR019302">
    <property type="entry name" value="CAP12/PCTIR_TIR_dom"/>
</dbReference>
<dbReference type="Pfam" id="PF10137">
    <property type="entry name" value="CAP12-PCTIR_TIR"/>
    <property type="match status" value="1"/>
</dbReference>
<feature type="domain" description="Prokaryotic STING" evidence="12">
    <location>
        <begin position="238"/>
        <end position="383"/>
    </location>
</feature>
<protein>
    <recommendedName>
        <fullName evidence="6">CD-NTase-associated protein 12</fullName>
        <ecNumber evidence="5">3.2.2.5</ecNumber>
    </recommendedName>
    <alternativeName>
        <fullName evidence="7">NAD(+) hydrolase</fullName>
    </alternativeName>
    <alternativeName>
        <fullName evidence="8">TIR-STING</fullName>
    </alternativeName>
</protein>
<evidence type="ECO:0000259" key="12">
    <source>
        <dbReference type="Pfam" id="PF20300"/>
    </source>
</evidence>
<dbReference type="RefSeq" id="WP_111370773.1">
    <property type="nucleotide sequence ID" value="NZ_CP029480.1"/>
</dbReference>
<evidence type="ECO:0000256" key="2">
    <source>
        <dbReference type="ARBA" id="ARBA00022801"/>
    </source>
</evidence>
<evidence type="ECO:0000313" key="13">
    <source>
        <dbReference type="EMBL" id="AWV97671.1"/>
    </source>
</evidence>
<dbReference type="Proteomes" id="UP000249873">
    <property type="component" value="Chromosome"/>
</dbReference>
<feature type="domain" description="CD-NTase-associated protein 12/Pycsar effector protein TIR" evidence="11">
    <location>
        <begin position="37"/>
        <end position="153"/>
    </location>
</feature>
<dbReference type="KEGG" id="als:DJ013_05630"/>
<evidence type="ECO:0000256" key="5">
    <source>
        <dbReference type="ARBA" id="ARBA00034327"/>
    </source>
</evidence>
<evidence type="ECO:0000256" key="7">
    <source>
        <dbReference type="ARBA" id="ARBA00034355"/>
    </source>
</evidence>
<dbReference type="AlphaFoldDB" id="A0A2Z4G902"/>
<dbReference type="InterPro" id="IPR046876">
    <property type="entry name" value="Prok_STING"/>
</dbReference>
<name>A0A2Z4G902_9BACT</name>
<gene>
    <name evidence="13" type="ORF">DJ013_05630</name>
</gene>
<accession>A0A2Z4G902</accession>
<keyword evidence="3" id="KW-0051">Antiviral defense</keyword>
<keyword evidence="2" id="KW-0378">Hydrolase</keyword>
<evidence type="ECO:0000313" key="14">
    <source>
        <dbReference type="Proteomes" id="UP000249873"/>
    </source>
</evidence>
<evidence type="ECO:0000259" key="11">
    <source>
        <dbReference type="Pfam" id="PF10137"/>
    </source>
</evidence>
<comment type="catalytic activity">
    <reaction evidence="9">
        <text>NAD(+) + H2O = ADP-D-ribose + nicotinamide + H(+)</text>
        <dbReference type="Rhea" id="RHEA:16301"/>
        <dbReference type="ChEBI" id="CHEBI:15377"/>
        <dbReference type="ChEBI" id="CHEBI:15378"/>
        <dbReference type="ChEBI" id="CHEBI:17154"/>
        <dbReference type="ChEBI" id="CHEBI:57540"/>
        <dbReference type="ChEBI" id="CHEBI:57967"/>
        <dbReference type="EC" id="3.2.2.5"/>
    </reaction>
</comment>
<evidence type="ECO:0000256" key="8">
    <source>
        <dbReference type="ARBA" id="ARBA00034366"/>
    </source>
</evidence>
<dbReference type="GO" id="GO:0003953">
    <property type="term" value="F:NAD+ nucleosidase activity"/>
    <property type="evidence" value="ECO:0007669"/>
    <property type="project" value="UniProtKB-EC"/>
</dbReference>
<dbReference type="GO" id="GO:0050135">
    <property type="term" value="F:NADP+ nucleosidase activity"/>
    <property type="evidence" value="ECO:0007669"/>
    <property type="project" value="InterPro"/>
</dbReference>
<comment type="similarity">
    <text evidence="4">In the C-terminal section; belongs to the bacterial STING family.</text>
</comment>
<dbReference type="Pfam" id="PF20300">
    <property type="entry name" value="prok_STING"/>
    <property type="match status" value="1"/>
</dbReference>
<dbReference type="EC" id="3.2.2.5" evidence="5"/>
<sequence length="424" mass="48899">MQKNSRTLDKFHDGDTLNSPEGRLVKNLRAKKQKPSIFIGCSSEAHHIAREIQSFFNKSLFEVDTWKMSIFGGMHKDGTTLTISEHLKNFTDIYDFAIFLFVPDEEIQTKTRIIAGTQKVAESKGVKHNVIFEFGMFLGRLGAKRSIVLYHNGQEVRDFIELFFTDLKDDIGSPINDTKITNSFKLELYPFEGEYVDYINAEGTKEHSFNNDNLKKIVTDLQKKILKTQNEVDISFLPSTSLAFGYYNNFIKRLYEALKVLLKSNTDLKKLETDNRDISELILKKKEVIFYIIIPKKISEAKYNSIDKFKDKGFLVDKSLGVQKGRPVTIYVGKNGLSQTSEKLEIYDFPTTITSSIDAIKMVNKDKDIRELLAEKEKRNFIKVMESILAKNGTKIKNKNTIFRIEFIDLAKFKRQAEIWVTKQ</sequence>
<feature type="region of interest" description="Disordered" evidence="10">
    <location>
        <begin position="1"/>
        <end position="20"/>
    </location>
</feature>
<evidence type="ECO:0000256" key="3">
    <source>
        <dbReference type="ARBA" id="ARBA00023118"/>
    </source>
</evidence>
<evidence type="ECO:0000256" key="9">
    <source>
        <dbReference type="ARBA" id="ARBA00049230"/>
    </source>
</evidence>
<evidence type="ECO:0000256" key="10">
    <source>
        <dbReference type="SAM" id="MobiDB-lite"/>
    </source>
</evidence>
<dbReference type="EMBL" id="CP029480">
    <property type="protein sequence ID" value="AWV97671.1"/>
    <property type="molecule type" value="Genomic_DNA"/>
</dbReference>
<evidence type="ECO:0000256" key="6">
    <source>
        <dbReference type="ARBA" id="ARBA00034339"/>
    </source>
</evidence>
<keyword evidence="14" id="KW-1185">Reference proteome</keyword>
<organism evidence="13 14">
    <name type="scientific">Arcticibacterium luteifluviistationis</name>
    <dbReference type="NCBI Taxonomy" id="1784714"/>
    <lineage>
        <taxon>Bacteria</taxon>
        <taxon>Pseudomonadati</taxon>
        <taxon>Bacteroidota</taxon>
        <taxon>Cytophagia</taxon>
        <taxon>Cytophagales</taxon>
        <taxon>Leadbetterellaceae</taxon>
        <taxon>Arcticibacterium</taxon>
    </lineage>
</organism>
<dbReference type="GO" id="GO:0051607">
    <property type="term" value="P:defense response to virus"/>
    <property type="evidence" value="ECO:0007669"/>
    <property type="project" value="UniProtKB-KW"/>
</dbReference>
<evidence type="ECO:0000256" key="1">
    <source>
        <dbReference type="ARBA" id="ARBA00022741"/>
    </source>
</evidence>
<proteinExistence type="inferred from homology"/>